<dbReference type="AlphaFoldDB" id="F3ZZI0"/>
<dbReference type="Proteomes" id="UP000008457">
    <property type="component" value="Chromosome"/>
</dbReference>
<dbReference type="eggNOG" id="ENOG502ZAFH">
    <property type="taxonomic scope" value="Bacteria"/>
</dbReference>
<dbReference type="HOGENOM" id="CLU_780329_0_0_9"/>
<protein>
    <submittedName>
        <fullName evidence="1">Uncharacterized protein</fullName>
    </submittedName>
</protein>
<reference evidence="2" key="1">
    <citation type="submission" date="2010-11" db="EMBL/GenBank/DDBJ databases">
        <title>The complete genome of Mahella australiensis DSM 15567.</title>
        <authorList>
            <consortium name="US DOE Joint Genome Institute (JGI-PGF)"/>
            <person name="Lucas S."/>
            <person name="Copeland A."/>
            <person name="Lapidus A."/>
            <person name="Bruce D."/>
            <person name="Goodwin L."/>
            <person name="Pitluck S."/>
            <person name="Kyrpides N."/>
            <person name="Mavromatis K."/>
            <person name="Pagani I."/>
            <person name="Ivanova N."/>
            <person name="Teshima H."/>
            <person name="Brettin T."/>
            <person name="Detter J.C."/>
            <person name="Han C."/>
            <person name="Tapia R."/>
            <person name="Land M."/>
            <person name="Hauser L."/>
            <person name="Markowitz V."/>
            <person name="Cheng J.-F."/>
            <person name="Hugenholtz P."/>
            <person name="Woyke T."/>
            <person name="Wu D."/>
            <person name="Spring S."/>
            <person name="Pukall R."/>
            <person name="Steenblock K."/>
            <person name="Schneider S."/>
            <person name="Klenk H.-P."/>
            <person name="Eisen J.A."/>
        </authorList>
    </citation>
    <scope>NUCLEOTIDE SEQUENCE [LARGE SCALE GENOMIC DNA]</scope>
    <source>
        <strain evidence="2">DSM 15567 / CIP 107919 / 50-1 BON</strain>
    </source>
</reference>
<dbReference type="STRING" id="697281.Mahau_1623"/>
<evidence type="ECO:0000313" key="1">
    <source>
        <dbReference type="EMBL" id="AEE96806.1"/>
    </source>
</evidence>
<dbReference type="OrthoDB" id="2507344at2"/>
<reference evidence="1 2" key="2">
    <citation type="journal article" date="2011" name="Stand. Genomic Sci.">
        <title>Complete genome sequence of Mahella australiensis type strain (50-1 BON).</title>
        <authorList>
            <person name="Sikorski J."/>
            <person name="Teshima H."/>
            <person name="Nolan M."/>
            <person name="Lucas S."/>
            <person name="Hammon N."/>
            <person name="Deshpande S."/>
            <person name="Cheng J.F."/>
            <person name="Pitluck S."/>
            <person name="Liolios K."/>
            <person name="Pagani I."/>
            <person name="Ivanova N."/>
            <person name="Huntemann M."/>
            <person name="Mavromatis K."/>
            <person name="Ovchinikova G."/>
            <person name="Pati A."/>
            <person name="Tapia R."/>
            <person name="Han C."/>
            <person name="Goodwin L."/>
            <person name="Chen A."/>
            <person name="Palaniappan K."/>
            <person name="Land M."/>
            <person name="Hauser L."/>
            <person name="Ngatchou-Djao O.D."/>
            <person name="Rohde M."/>
            <person name="Pukall R."/>
            <person name="Spring S."/>
            <person name="Abt B."/>
            <person name="Goker M."/>
            <person name="Detter J.C."/>
            <person name="Woyke T."/>
            <person name="Bristow J."/>
            <person name="Markowitz V."/>
            <person name="Hugenholtz P."/>
            <person name="Eisen J.A."/>
            <person name="Kyrpides N.C."/>
            <person name="Klenk H.P."/>
            <person name="Lapidus A."/>
        </authorList>
    </citation>
    <scope>NUCLEOTIDE SEQUENCE [LARGE SCALE GENOMIC DNA]</scope>
    <source>
        <strain evidence="2">DSM 15567 / CIP 107919 / 50-1 BON</strain>
    </source>
</reference>
<name>F3ZZI0_MAHA5</name>
<dbReference type="RefSeq" id="WP_013781234.1">
    <property type="nucleotide sequence ID" value="NC_015520.1"/>
</dbReference>
<dbReference type="KEGG" id="mas:Mahau_1623"/>
<evidence type="ECO:0000313" key="2">
    <source>
        <dbReference type="Proteomes" id="UP000008457"/>
    </source>
</evidence>
<dbReference type="EMBL" id="CP002360">
    <property type="protein sequence ID" value="AEE96806.1"/>
    <property type="molecule type" value="Genomic_DNA"/>
</dbReference>
<dbReference type="Gene3D" id="2.60.120.380">
    <property type="match status" value="1"/>
</dbReference>
<gene>
    <name evidence="1" type="ordered locus">Mahau_1623</name>
</gene>
<proteinExistence type="predicted"/>
<keyword evidence="2" id="KW-1185">Reference proteome</keyword>
<accession>F3ZZI0</accession>
<sequence length="355" mass="38509">MYIRSISNGQVLHAQLDLPNSSELDYDLYLFEVDGEGNMTLVDASEYPTYINGISGTLSEAVGIYNTNEADKTNAVFVQSYIGSSISQPFKLHIGINTNTDPYEADENVAKAINFTLNQSGSTAINVRSLNTMCDNDWFTFTVPSDPDYSRVAFTLDESSTVMRHKVEVYTNLSDGSMVKEIMTDNKVSLSPGRYYVRVASTDGNAITGTNYTLTVSPEYLADEIYITEFGGGGYATYYGTTLYRVNGSSTITVKGVAGVNGYVLPNATITVTVFNPNWDPTDLIYRTATVTTDGQGIFTATVNTSPSTASMSCLISGAISFMHYYDIGGVYAESGNAITGVVPIYIFAYSIYLG</sequence>
<organism evidence="1 2">
    <name type="scientific">Mahella australiensis (strain DSM 15567 / CIP 107919 / 50-1 BON)</name>
    <dbReference type="NCBI Taxonomy" id="697281"/>
    <lineage>
        <taxon>Bacteria</taxon>
        <taxon>Bacillati</taxon>
        <taxon>Bacillota</taxon>
        <taxon>Clostridia</taxon>
        <taxon>Thermoanaerobacterales</taxon>
        <taxon>Thermoanaerobacterales Family IV. Incertae Sedis</taxon>
        <taxon>Mahella</taxon>
    </lineage>
</organism>
<dbReference type="SUPFAM" id="SSF89260">
    <property type="entry name" value="Collagen-binding domain"/>
    <property type="match status" value="1"/>
</dbReference>